<dbReference type="GO" id="GO:0005886">
    <property type="term" value="C:plasma membrane"/>
    <property type="evidence" value="ECO:0007669"/>
    <property type="project" value="UniProtKB-SubCell"/>
</dbReference>
<keyword evidence="8" id="KW-0482">Metalloprotease</keyword>
<protein>
    <submittedName>
        <fullName evidence="13">Endothelin-converting enzyme homolog isoform X1</fullName>
    </submittedName>
</protein>
<keyword evidence="5" id="KW-0479">Metal-binding</keyword>
<dbReference type="RefSeq" id="XP_018319991.1">
    <property type="nucleotide sequence ID" value="XM_018464489.2"/>
</dbReference>
<feature type="domain" description="Peptidase M13 C-terminal" evidence="10">
    <location>
        <begin position="605"/>
        <end position="808"/>
    </location>
</feature>
<dbReference type="PANTHER" id="PTHR11733:SF133">
    <property type="entry name" value="PHOSPHATE-REGULATING NEUTRAL ENDOPEPTIDASE PHEX"/>
    <property type="match status" value="1"/>
</dbReference>
<gene>
    <name evidence="13" type="primary">LOC108733362</name>
</gene>
<dbReference type="Gene3D" id="3.40.390.10">
    <property type="entry name" value="Collagenase (Catalytic Domain)"/>
    <property type="match status" value="1"/>
</dbReference>
<dbReference type="GO" id="GO:0046872">
    <property type="term" value="F:metal ion binding"/>
    <property type="evidence" value="ECO:0007669"/>
    <property type="project" value="UniProtKB-KW"/>
</dbReference>
<comment type="subcellular location">
    <subcellularLocation>
        <location evidence="2">Cell membrane</location>
        <topology evidence="2">Single-pass type II membrane protein</topology>
    </subcellularLocation>
</comment>
<evidence type="ECO:0000259" key="10">
    <source>
        <dbReference type="Pfam" id="PF01431"/>
    </source>
</evidence>
<evidence type="ECO:0000256" key="4">
    <source>
        <dbReference type="ARBA" id="ARBA00022670"/>
    </source>
</evidence>
<proteinExistence type="inferred from homology"/>
<dbReference type="InterPro" id="IPR008753">
    <property type="entry name" value="Peptidase_M13_N"/>
</dbReference>
<evidence type="ECO:0000256" key="2">
    <source>
        <dbReference type="ARBA" id="ARBA00004401"/>
    </source>
</evidence>
<dbReference type="Pfam" id="PF01431">
    <property type="entry name" value="Peptidase_M13"/>
    <property type="match status" value="1"/>
</dbReference>
<dbReference type="InterPro" id="IPR042089">
    <property type="entry name" value="Peptidase_M13_dom_2"/>
</dbReference>
<dbReference type="InterPro" id="IPR000718">
    <property type="entry name" value="Peptidase_M13"/>
</dbReference>
<evidence type="ECO:0000256" key="1">
    <source>
        <dbReference type="ARBA" id="ARBA00001947"/>
    </source>
</evidence>
<dbReference type="PANTHER" id="PTHR11733">
    <property type="entry name" value="ZINC METALLOPROTEASE FAMILY M13 NEPRILYSIN-RELATED"/>
    <property type="match status" value="1"/>
</dbReference>
<evidence type="ECO:0000256" key="5">
    <source>
        <dbReference type="ARBA" id="ARBA00022723"/>
    </source>
</evidence>
<keyword evidence="7" id="KW-0862">Zinc</keyword>
<keyword evidence="9" id="KW-1133">Transmembrane helix</keyword>
<accession>A0A1W4W7C1</accession>
<dbReference type="OrthoDB" id="6475849at2759"/>
<dbReference type="Gene3D" id="1.10.1380.10">
    <property type="entry name" value="Neutral endopeptidase , domain2"/>
    <property type="match status" value="1"/>
</dbReference>
<dbReference type="PRINTS" id="PR00786">
    <property type="entry name" value="NEPRILYSIN"/>
</dbReference>
<comment type="similarity">
    <text evidence="3">Belongs to the peptidase M13 family.</text>
</comment>
<evidence type="ECO:0000256" key="6">
    <source>
        <dbReference type="ARBA" id="ARBA00022801"/>
    </source>
</evidence>
<feature type="transmembrane region" description="Helical" evidence="9">
    <location>
        <begin position="54"/>
        <end position="78"/>
    </location>
</feature>
<sequence length="812" mass="94012">MSENLKTDIASVYTVTGEQEFGSESKIAGHSFNNLVPVSSRGSLFEKRNTYKKFIVLLIAFVIILLLAFVILLVLYILNGSYNNYSMCTSDECLRSAANLKLSMNLAIDPCEDFYKFTCGRWSKEHPNHGWFSHYSSFETVDEHIAFATMRFFKSNESDNEPLPVKQSRYLYKSCMDTDSANKLGYSVIYDYLKIVGLPLIPSLFESESNETYKFDWIITEAKIRKTFSMDTLIGFTVDANIYNRNETVIYIGRPSISSQLPRYIRKKEKVLHRNRRSHIEGDLGDEAFNDENYRRSTLFETAKIVTKSVVQNISVLSTTDSQIEDAAELLWSLKHELDELNEHNYTEDENLDYESFKVDELQKLTENCVAADKRNLVKDVWRKYLTTLFDDVQNVTLDLDGNTLLYVSYLEMDYLCDIMSFITNTSDRALEYVYWWTIVDNMIGSTTSDIAESLWSLASEYDNESVERPRSIDCAALTVNYMGVAVSYGIADIAALNFSIPKVDRMINDIKNAFLERVREITWMDEKTKRATLEKSREMVSFIGYPKWFLKNGTLEEYYGNITIREDTYLENMMNIIKLYTPYRLSQLGKESIRQWRTDPITVNAYNYFSDNSITVPMAILTFPFYNLGLEVLNYGAIGTILGHELTHGFDITGRKFDKYGNYKQWWSENTIEAFVKKTDCFVKQYDNFTVPSLTKRVSGYRTLAENLADNGGFHHAYWAYQRHKANHLSEKILPGFQHFSENQLFFIAYGSIWCEEFNANAIKKQIETDEHSPNYIRVMATLQNSKEFAEAFNCPLGSKMNPAQEKCRVW</sequence>
<dbReference type="AlphaFoldDB" id="A0A1W4W7C1"/>
<dbReference type="CDD" id="cd08662">
    <property type="entry name" value="M13"/>
    <property type="match status" value="1"/>
</dbReference>
<dbReference type="PROSITE" id="PS51885">
    <property type="entry name" value="NEPRILYSIN"/>
    <property type="match status" value="1"/>
</dbReference>
<evidence type="ECO:0000256" key="8">
    <source>
        <dbReference type="ARBA" id="ARBA00023049"/>
    </source>
</evidence>
<dbReference type="STRING" id="224129.A0A1W4W7C1"/>
<keyword evidence="9" id="KW-0472">Membrane</keyword>
<evidence type="ECO:0000256" key="3">
    <source>
        <dbReference type="ARBA" id="ARBA00007357"/>
    </source>
</evidence>
<dbReference type="GeneID" id="108733362"/>
<keyword evidence="12" id="KW-1185">Reference proteome</keyword>
<dbReference type="InterPro" id="IPR018497">
    <property type="entry name" value="Peptidase_M13_C"/>
</dbReference>
<organism evidence="12 13">
    <name type="scientific">Agrilus planipennis</name>
    <name type="common">Emerald ash borer</name>
    <name type="synonym">Agrilus marcopoli</name>
    <dbReference type="NCBI Taxonomy" id="224129"/>
    <lineage>
        <taxon>Eukaryota</taxon>
        <taxon>Metazoa</taxon>
        <taxon>Ecdysozoa</taxon>
        <taxon>Arthropoda</taxon>
        <taxon>Hexapoda</taxon>
        <taxon>Insecta</taxon>
        <taxon>Pterygota</taxon>
        <taxon>Neoptera</taxon>
        <taxon>Endopterygota</taxon>
        <taxon>Coleoptera</taxon>
        <taxon>Polyphaga</taxon>
        <taxon>Elateriformia</taxon>
        <taxon>Buprestoidea</taxon>
        <taxon>Buprestidae</taxon>
        <taxon>Agrilinae</taxon>
        <taxon>Agrilus</taxon>
    </lineage>
</organism>
<dbReference type="InParanoid" id="A0A1W4W7C1"/>
<dbReference type="Pfam" id="PF05649">
    <property type="entry name" value="Peptidase_M13_N"/>
    <property type="match status" value="1"/>
</dbReference>
<evidence type="ECO:0000256" key="9">
    <source>
        <dbReference type="SAM" id="Phobius"/>
    </source>
</evidence>
<dbReference type="SUPFAM" id="SSF55486">
    <property type="entry name" value="Metalloproteases ('zincins'), catalytic domain"/>
    <property type="match status" value="1"/>
</dbReference>
<reference evidence="13" key="1">
    <citation type="submission" date="2025-08" db="UniProtKB">
        <authorList>
            <consortium name="RefSeq"/>
        </authorList>
    </citation>
    <scope>IDENTIFICATION</scope>
    <source>
        <tissue evidence="13">Entire body</tissue>
    </source>
</reference>
<dbReference type="GO" id="GO:0016485">
    <property type="term" value="P:protein processing"/>
    <property type="evidence" value="ECO:0007669"/>
    <property type="project" value="TreeGrafter"/>
</dbReference>
<evidence type="ECO:0000313" key="13">
    <source>
        <dbReference type="RefSeq" id="XP_018319991.1"/>
    </source>
</evidence>
<keyword evidence="9" id="KW-0812">Transmembrane</keyword>
<name>A0A1W4W7C1_AGRPL</name>
<dbReference type="KEGG" id="apln:108733362"/>
<evidence type="ECO:0000256" key="7">
    <source>
        <dbReference type="ARBA" id="ARBA00022833"/>
    </source>
</evidence>
<keyword evidence="6" id="KW-0378">Hydrolase</keyword>
<evidence type="ECO:0000313" key="12">
    <source>
        <dbReference type="Proteomes" id="UP000192223"/>
    </source>
</evidence>
<feature type="domain" description="Peptidase M13 N-terminal" evidence="11">
    <location>
        <begin position="110"/>
        <end position="547"/>
    </location>
</feature>
<dbReference type="InterPro" id="IPR024079">
    <property type="entry name" value="MetalloPept_cat_dom_sf"/>
</dbReference>
<keyword evidence="4" id="KW-0645">Protease</keyword>
<dbReference type="GO" id="GO:0004222">
    <property type="term" value="F:metalloendopeptidase activity"/>
    <property type="evidence" value="ECO:0007669"/>
    <property type="project" value="InterPro"/>
</dbReference>
<evidence type="ECO:0000259" key="11">
    <source>
        <dbReference type="Pfam" id="PF05649"/>
    </source>
</evidence>
<comment type="cofactor">
    <cofactor evidence="1">
        <name>Zn(2+)</name>
        <dbReference type="ChEBI" id="CHEBI:29105"/>
    </cofactor>
</comment>
<dbReference type="Proteomes" id="UP000192223">
    <property type="component" value="Unplaced"/>
</dbReference>
<dbReference type="FunCoup" id="A0A1W4W7C1">
    <property type="interactions" value="37"/>
</dbReference>